<evidence type="ECO:0000313" key="1">
    <source>
        <dbReference type="EMBL" id="CCM65538.1"/>
    </source>
</evidence>
<dbReference type="SUPFAM" id="SSF52833">
    <property type="entry name" value="Thioredoxin-like"/>
    <property type="match status" value="1"/>
</dbReference>
<sequence>MAPYSCARAAFERSESIFATASGVRRWLLVEVCGSWGHNAPIDSDLGDHVDRAWLAANKTRGIRTLTVRRNLRRPGGAGEADTRVELIYVDPAVSGGRGGQAWHRQVDDLAGVAAATSDLPGVNQRGAPDGWDCWTQPLTLVCTHGRHDACCASFGRPLIRHLRESHWADSAWESSHLGGDRFAANMVLLPDSLYFGRCDPESADAVLEAHADGRIHLPNYRGRSTLGFTQQAAEYFVRTEVGLDRLRDVGAVHRVERNTGGESGHQLCFRVDTYENGSETATGAYEVVVERNTTPSPSPLTCKGPDEVSYPVYRLVDLAEAAEPPGSGLITPEGSTAPAD</sequence>
<comment type="caution">
    <text evidence="1">The sequence shown here is derived from an EMBL/GenBank/DDBJ whole genome shotgun (WGS) entry which is preliminary data.</text>
</comment>
<gene>
    <name evidence="1" type="ORF">BN381_80068</name>
</gene>
<dbReference type="CDD" id="cd03062">
    <property type="entry name" value="TRX_Fd_Sucrase"/>
    <property type="match status" value="1"/>
</dbReference>
<evidence type="ECO:0000313" key="2">
    <source>
        <dbReference type="Proteomes" id="UP000018291"/>
    </source>
</evidence>
<dbReference type="EMBL" id="CANL01000078">
    <property type="protein sequence ID" value="CCM65538.1"/>
    <property type="molecule type" value="Genomic_DNA"/>
</dbReference>
<dbReference type="Pfam" id="PF06999">
    <property type="entry name" value="Suc_Fer-like"/>
    <property type="match status" value="1"/>
</dbReference>
<dbReference type="Gene3D" id="3.40.30.10">
    <property type="entry name" value="Glutaredoxin"/>
    <property type="match status" value="1"/>
</dbReference>
<protein>
    <submittedName>
        <fullName evidence="1">Putative Sucraseferredoxin family protein</fullName>
    </submittedName>
</protein>
<dbReference type="eggNOG" id="COG4759">
    <property type="taxonomic scope" value="Bacteria"/>
</dbReference>
<name>R4Z479_9ACTN</name>
<keyword evidence="2" id="KW-1185">Reference proteome</keyword>
<dbReference type="RefSeq" id="WP_012230323.1">
    <property type="nucleotide sequence ID" value="NZ_HG422565.1"/>
</dbReference>
<proteinExistence type="predicted"/>
<dbReference type="PANTHER" id="PTHR31902:SF22">
    <property type="entry name" value="SLL1203 PROTEIN"/>
    <property type="match status" value="1"/>
</dbReference>
<dbReference type="InterPro" id="IPR036249">
    <property type="entry name" value="Thioredoxin-like_sf"/>
</dbReference>
<dbReference type="InterPro" id="IPR009737">
    <property type="entry name" value="Aim32/Apd1-like"/>
</dbReference>
<organism evidence="1 2">
    <name type="scientific">Candidatus Neomicrothrix parvicella RN1</name>
    <dbReference type="NCBI Taxonomy" id="1229780"/>
    <lineage>
        <taxon>Bacteria</taxon>
        <taxon>Bacillati</taxon>
        <taxon>Actinomycetota</taxon>
        <taxon>Acidimicrobiia</taxon>
        <taxon>Acidimicrobiales</taxon>
        <taxon>Microthrixaceae</taxon>
        <taxon>Candidatus Neomicrothrix</taxon>
    </lineage>
</organism>
<dbReference type="PANTHER" id="PTHR31902">
    <property type="entry name" value="ACTIN PATCHES DISTAL PROTEIN 1"/>
    <property type="match status" value="1"/>
</dbReference>
<dbReference type="OrthoDB" id="3399139at2"/>
<reference evidence="1 2" key="1">
    <citation type="journal article" date="2013" name="ISME J.">
        <title>Metabolic model for the filamentous 'Candidatus Microthrix parvicella' based on genomic and metagenomic analyses.</title>
        <authorList>
            <person name="Jon McIlroy S."/>
            <person name="Kristiansen R."/>
            <person name="Albertsen M."/>
            <person name="Michael Karst S."/>
            <person name="Rossetti S."/>
            <person name="Lund Nielsen J."/>
            <person name="Tandoi V."/>
            <person name="James Seviour R."/>
            <person name="Nielsen P.H."/>
        </authorList>
    </citation>
    <scope>NUCLEOTIDE SEQUENCE [LARGE SCALE GENOMIC DNA]</scope>
    <source>
        <strain evidence="1 2">RN1</strain>
    </source>
</reference>
<dbReference type="Proteomes" id="UP000018291">
    <property type="component" value="Unassembled WGS sequence"/>
</dbReference>
<dbReference type="HOGENOM" id="CLU_050357_1_0_11"/>
<dbReference type="AlphaFoldDB" id="R4Z479"/>
<dbReference type="STRING" id="1229780.BN381_80068"/>
<accession>R4Z479</accession>